<evidence type="ECO:0000256" key="1">
    <source>
        <dbReference type="ARBA" id="ARBA00022679"/>
    </source>
</evidence>
<dbReference type="GO" id="GO:0000155">
    <property type="term" value="F:phosphorelay sensor kinase activity"/>
    <property type="evidence" value="ECO:0007669"/>
    <property type="project" value="InterPro"/>
</dbReference>
<keyword evidence="8" id="KW-1185">Reference proteome</keyword>
<dbReference type="InterPro" id="IPR000700">
    <property type="entry name" value="PAS-assoc_C"/>
</dbReference>
<feature type="domain" description="PAC" evidence="4">
    <location>
        <begin position="103"/>
        <end position="156"/>
    </location>
</feature>
<dbReference type="PROSITE" id="PS50113">
    <property type="entry name" value="PAC"/>
    <property type="match status" value="1"/>
</dbReference>
<dbReference type="AlphaFoldDB" id="A0AA41HG90"/>
<dbReference type="SMART" id="SM00091">
    <property type="entry name" value="PAS"/>
    <property type="match status" value="1"/>
</dbReference>
<keyword evidence="2" id="KW-0418">Kinase</keyword>
<proteinExistence type="predicted"/>
<gene>
    <name evidence="5" type="ORF">KVP70_19810</name>
    <name evidence="6" type="ORF">L1274_003761</name>
</gene>
<keyword evidence="3" id="KW-0902">Two-component regulatory system</keyword>
<evidence type="ECO:0000313" key="5">
    <source>
        <dbReference type="EMBL" id="MBV6323183.1"/>
    </source>
</evidence>
<name>A0AA41HG90_9BURK</name>
<reference evidence="5" key="1">
    <citation type="submission" date="2021-07" db="EMBL/GenBank/DDBJ databases">
        <title>Characterization of violacein-producing bacteria and related species.</title>
        <authorList>
            <person name="Wilson H.S."/>
            <person name="De Leon M.E."/>
        </authorList>
    </citation>
    <scope>NUCLEOTIDE SEQUENCE</scope>
    <source>
        <strain evidence="5">HSC-15S17</strain>
    </source>
</reference>
<dbReference type="Proteomes" id="UP001162889">
    <property type="component" value="Unassembled WGS sequence"/>
</dbReference>
<dbReference type="GO" id="GO:0016020">
    <property type="term" value="C:membrane"/>
    <property type="evidence" value="ECO:0007669"/>
    <property type="project" value="InterPro"/>
</dbReference>
<evidence type="ECO:0000313" key="8">
    <source>
        <dbReference type="Proteomes" id="UP001162889"/>
    </source>
</evidence>
<dbReference type="GO" id="GO:0046983">
    <property type="term" value="F:protein dimerization activity"/>
    <property type="evidence" value="ECO:0007669"/>
    <property type="project" value="InterPro"/>
</dbReference>
<dbReference type="Pfam" id="PF07730">
    <property type="entry name" value="HisKA_3"/>
    <property type="match status" value="1"/>
</dbReference>
<dbReference type="InterPro" id="IPR013656">
    <property type="entry name" value="PAS_4"/>
</dbReference>
<protein>
    <submittedName>
        <fullName evidence="6">PAS domain S-box-containing protein</fullName>
    </submittedName>
    <submittedName>
        <fullName evidence="5">PAS domain-containing protein</fullName>
    </submittedName>
</protein>
<dbReference type="InterPro" id="IPR011712">
    <property type="entry name" value="Sig_transdc_His_kin_sub3_dim/P"/>
</dbReference>
<dbReference type="RefSeq" id="WP_217943872.1">
    <property type="nucleotide sequence ID" value="NZ_JAHTGR010000010.1"/>
</dbReference>
<evidence type="ECO:0000259" key="4">
    <source>
        <dbReference type="PROSITE" id="PS50113"/>
    </source>
</evidence>
<evidence type="ECO:0000313" key="7">
    <source>
        <dbReference type="Proteomes" id="UP001155901"/>
    </source>
</evidence>
<dbReference type="InterPro" id="IPR050482">
    <property type="entry name" value="Sensor_HK_TwoCompSys"/>
</dbReference>
<dbReference type="InterPro" id="IPR000014">
    <property type="entry name" value="PAS"/>
</dbReference>
<dbReference type="PANTHER" id="PTHR24421:SF59">
    <property type="entry name" value="OXYGEN SENSOR HISTIDINE KINASE NREB"/>
    <property type="match status" value="1"/>
</dbReference>
<evidence type="ECO:0000256" key="2">
    <source>
        <dbReference type="ARBA" id="ARBA00022777"/>
    </source>
</evidence>
<organism evidence="5 7">
    <name type="scientific">Duganella violaceipulchra</name>
    <dbReference type="NCBI Taxonomy" id="2849652"/>
    <lineage>
        <taxon>Bacteria</taxon>
        <taxon>Pseudomonadati</taxon>
        <taxon>Pseudomonadota</taxon>
        <taxon>Betaproteobacteria</taxon>
        <taxon>Burkholderiales</taxon>
        <taxon>Oxalobacteraceae</taxon>
        <taxon>Telluria group</taxon>
        <taxon>Duganella</taxon>
    </lineage>
</organism>
<comment type="caution">
    <text evidence="5">The sequence shown here is derived from an EMBL/GenBank/DDBJ whole genome shotgun (WGS) entry which is preliminary data.</text>
</comment>
<keyword evidence="1" id="KW-0808">Transferase</keyword>
<dbReference type="Proteomes" id="UP001155901">
    <property type="component" value="Unassembled WGS sequence"/>
</dbReference>
<evidence type="ECO:0000313" key="6">
    <source>
        <dbReference type="EMBL" id="MCP2010029.1"/>
    </source>
</evidence>
<reference evidence="6" key="2">
    <citation type="submission" date="2022-03" db="EMBL/GenBank/DDBJ databases">
        <title>Genome Encyclopedia of Bacteria and Archaea VI: Functional Genomics of Type Strains.</title>
        <authorList>
            <person name="Whitman W."/>
        </authorList>
    </citation>
    <scope>NUCLEOTIDE SEQUENCE</scope>
    <source>
        <strain evidence="6">HSC-15S17</strain>
    </source>
</reference>
<evidence type="ECO:0000256" key="3">
    <source>
        <dbReference type="ARBA" id="ARBA00023012"/>
    </source>
</evidence>
<dbReference type="PANTHER" id="PTHR24421">
    <property type="entry name" value="NITRATE/NITRITE SENSOR PROTEIN NARX-RELATED"/>
    <property type="match status" value="1"/>
</dbReference>
<dbReference type="CDD" id="cd00130">
    <property type="entry name" value="PAS"/>
    <property type="match status" value="1"/>
</dbReference>
<accession>A0AA41HG90</accession>
<dbReference type="Pfam" id="PF08448">
    <property type="entry name" value="PAS_4"/>
    <property type="match status" value="1"/>
</dbReference>
<sequence length="373" mass="41239">MKSLIDSLGKSEIDSVVSLLQAGISGAAPAAGELHNIIAVMPLALFIKDAQSRVVLMNPACEALWGIAFADIHGTDGAAFFPADQTAYFLKHDRIAFDSGQNTVYEEQLWHAGRAENRWMQTYKQPTYDEFGQPKLLIAMCVDITERKLAESALQSSLQELRALSEHHHTSKESERRRIAQDVHDDLAQNLLALKLDVTTLYRRTAEHQPLLHQRAAQALHTLDASILAVRELINELHPSMLELGLSAAIEWRMQQLERRRGLQCRLELIEDSAMLDQRQVTAIYRIMLSALSYLCEQSGTRTVQATLNLRPEQLSIVISGDGQPEQQSPRDALDLGAIRARLADFGGELAVAQLPGAGTVLRMNLPGKPSAG</sequence>
<dbReference type="EMBL" id="JAHTGR010000010">
    <property type="protein sequence ID" value="MBV6323183.1"/>
    <property type="molecule type" value="Genomic_DNA"/>
</dbReference>
<dbReference type="EMBL" id="JALJZU010000007">
    <property type="protein sequence ID" value="MCP2010029.1"/>
    <property type="molecule type" value="Genomic_DNA"/>
</dbReference>
<dbReference type="NCBIfam" id="TIGR00229">
    <property type="entry name" value="sensory_box"/>
    <property type="match status" value="1"/>
</dbReference>